<dbReference type="Gene3D" id="3.20.20.150">
    <property type="entry name" value="Divalent-metal-dependent TIM barrel enzymes"/>
    <property type="match status" value="1"/>
</dbReference>
<feature type="domain" description="Xylose isomerase-like TIM barrel" evidence="1">
    <location>
        <begin position="26"/>
        <end position="218"/>
    </location>
</feature>
<evidence type="ECO:0000259" key="1">
    <source>
        <dbReference type="Pfam" id="PF01261"/>
    </source>
</evidence>
<dbReference type="SUPFAM" id="SSF51658">
    <property type="entry name" value="Xylose isomerase-like"/>
    <property type="match status" value="1"/>
</dbReference>
<dbReference type="RefSeq" id="WP_132016617.1">
    <property type="nucleotide sequence ID" value="NZ_SLUN01000039.1"/>
</dbReference>
<dbReference type="PANTHER" id="PTHR12110:SF21">
    <property type="entry name" value="XYLOSE ISOMERASE-LIKE TIM BARREL DOMAIN-CONTAINING PROTEIN"/>
    <property type="match status" value="1"/>
</dbReference>
<dbReference type="InterPro" id="IPR050312">
    <property type="entry name" value="IolE/XylAMocC-like"/>
</dbReference>
<dbReference type="AlphaFoldDB" id="A0A4V6NGP6"/>
<dbReference type="GO" id="GO:0016853">
    <property type="term" value="F:isomerase activity"/>
    <property type="evidence" value="ECO:0007669"/>
    <property type="project" value="UniProtKB-KW"/>
</dbReference>
<keyword evidence="3" id="KW-1185">Reference proteome</keyword>
<proteinExistence type="predicted"/>
<comment type="caution">
    <text evidence="2">The sequence shown here is derived from an EMBL/GenBank/DDBJ whole genome shotgun (WGS) entry which is preliminary data.</text>
</comment>
<dbReference type="OrthoDB" id="5470451at2"/>
<dbReference type="EMBL" id="SLUN01000039">
    <property type="protein sequence ID" value="TCL59257.1"/>
    <property type="molecule type" value="Genomic_DNA"/>
</dbReference>
<evidence type="ECO:0000313" key="2">
    <source>
        <dbReference type="EMBL" id="TCL59257.1"/>
    </source>
</evidence>
<protein>
    <submittedName>
        <fullName evidence="2">Sugar phosphate isomerase/epimerase</fullName>
    </submittedName>
</protein>
<dbReference type="Pfam" id="PF01261">
    <property type="entry name" value="AP_endonuc_2"/>
    <property type="match status" value="1"/>
</dbReference>
<sequence>MRTKIHPRLVFSSRASGGDFRAALSFAAAHHFDGIDWNLDYFRIAAASNARKLFTEAVLNSGLPTRFHAPCQDVEIGHANPLYAEAALIYLKMYIDFVKVFPETHLNLHIGSRSIPETELSWETALHHLKELVRYGRECGVTVCLENLKKGWTSDPERLAALAAASGAMVTLDIGHARAFLKAAQLSVSLEQYIQPFAHRIRNLHLYEIETVAGRHQEPENLEAIGPILNWALEHEIQWWVLELSDFDEALRTKRLLEAAYLAERPAEIAHQKILKRIN</sequence>
<dbReference type="Proteomes" id="UP000295008">
    <property type="component" value="Unassembled WGS sequence"/>
</dbReference>
<name>A0A4V6NGP6_HYDET</name>
<evidence type="ECO:0000313" key="3">
    <source>
        <dbReference type="Proteomes" id="UP000295008"/>
    </source>
</evidence>
<organism evidence="2 3">
    <name type="scientific">Hydrogenispora ethanolica</name>
    <dbReference type="NCBI Taxonomy" id="1082276"/>
    <lineage>
        <taxon>Bacteria</taxon>
        <taxon>Bacillati</taxon>
        <taxon>Bacillota</taxon>
        <taxon>Hydrogenispora</taxon>
    </lineage>
</organism>
<keyword evidence="2" id="KW-0413">Isomerase</keyword>
<gene>
    <name evidence="2" type="ORF">EDC14_103937</name>
</gene>
<dbReference type="PANTHER" id="PTHR12110">
    <property type="entry name" value="HYDROXYPYRUVATE ISOMERASE"/>
    <property type="match status" value="1"/>
</dbReference>
<dbReference type="InterPro" id="IPR013022">
    <property type="entry name" value="Xyl_isomerase-like_TIM-brl"/>
</dbReference>
<reference evidence="2 3" key="1">
    <citation type="submission" date="2019-03" db="EMBL/GenBank/DDBJ databases">
        <title>Genomic Encyclopedia of Type Strains, Phase IV (KMG-IV): sequencing the most valuable type-strain genomes for metagenomic binning, comparative biology and taxonomic classification.</title>
        <authorList>
            <person name="Goeker M."/>
        </authorList>
    </citation>
    <scope>NUCLEOTIDE SEQUENCE [LARGE SCALE GENOMIC DNA]</scope>
    <source>
        <strain evidence="2 3">LX-B</strain>
    </source>
</reference>
<dbReference type="InterPro" id="IPR036237">
    <property type="entry name" value="Xyl_isomerase-like_sf"/>
</dbReference>
<accession>A0A4V6NGP6</accession>